<dbReference type="GO" id="GO:0005524">
    <property type="term" value="F:ATP binding"/>
    <property type="evidence" value="ECO:0007669"/>
    <property type="project" value="UniProtKB-KW"/>
</dbReference>
<dbReference type="EMBL" id="MU129146">
    <property type="protein sequence ID" value="KAF9505565.1"/>
    <property type="molecule type" value="Genomic_DNA"/>
</dbReference>
<feature type="non-terminal residue" evidence="10">
    <location>
        <position position="1"/>
    </location>
</feature>
<evidence type="ECO:0000256" key="8">
    <source>
        <dbReference type="ARBA" id="ARBA00048679"/>
    </source>
</evidence>
<evidence type="ECO:0000256" key="1">
    <source>
        <dbReference type="ARBA" id="ARBA00008874"/>
    </source>
</evidence>
<keyword evidence="3" id="KW-0808">Transferase</keyword>
<feature type="domain" description="Protein kinase" evidence="9">
    <location>
        <begin position="1"/>
        <end position="66"/>
    </location>
</feature>
<evidence type="ECO:0000256" key="4">
    <source>
        <dbReference type="ARBA" id="ARBA00022741"/>
    </source>
</evidence>
<dbReference type="PANTHER" id="PTHR48012:SF10">
    <property type="entry name" value="FI20177P1"/>
    <property type="match status" value="1"/>
</dbReference>
<organism evidence="10 11">
    <name type="scientific">Hydnum rufescens UP504</name>
    <dbReference type="NCBI Taxonomy" id="1448309"/>
    <lineage>
        <taxon>Eukaryota</taxon>
        <taxon>Fungi</taxon>
        <taxon>Dikarya</taxon>
        <taxon>Basidiomycota</taxon>
        <taxon>Agaricomycotina</taxon>
        <taxon>Agaricomycetes</taxon>
        <taxon>Cantharellales</taxon>
        <taxon>Hydnaceae</taxon>
        <taxon>Hydnum</taxon>
    </lineage>
</organism>
<keyword evidence="6" id="KW-0067">ATP-binding</keyword>
<comment type="catalytic activity">
    <reaction evidence="7">
        <text>L-threonyl-[protein] + ATP = O-phospho-L-threonyl-[protein] + ADP + H(+)</text>
        <dbReference type="Rhea" id="RHEA:46608"/>
        <dbReference type="Rhea" id="RHEA-COMP:11060"/>
        <dbReference type="Rhea" id="RHEA-COMP:11605"/>
        <dbReference type="ChEBI" id="CHEBI:15378"/>
        <dbReference type="ChEBI" id="CHEBI:30013"/>
        <dbReference type="ChEBI" id="CHEBI:30616"/>
        <dbReference type="ChEBI" id="CHEBI:61977"/>
        <dbReference type="ChEBI" id="CHEBI:456216"/>
        <dbReference type="EC" id="2.7.11.1"/>
    </reaction>
</comment>
<evidence type="ECO:0000313" key="10">
    <source>
        <dbReference type="EMBL" id="KAF9505565.1"/>
    </source>
</evidence>
<evidence type="ECO:0000256" key="2">
    <source>
        <dbReference type="ARBA" id="ARBA00022527"/>
    </source>
</evidence>
<comment type="similarity">
    <text evidence="1">Belongs to the protein kinase superfamily. STE Ser/Thr protein kinase family. STE20 subfamily.</text>
</comment>
<keyword evidence="2" id="KW-0723">Serine/threonine-protein kinase</keyword>
<dbReference type="GO" id="GO:0004674">
    <property type="term" value="F:protein serine/threonine kinase activity"/>
    <property type="evidence" value="ECO:0007669"/>
    <property type="project" value="UniProtKB-KW"/>
</dbReference>
<proteinExistence type="inferred from homology"/>
<dbReference type="PROSITE" id="PS50011">
    <property type="entry name" value="PROTEIN_KINASE_DOM"/>
    <property type="match status" value="1"/>
</dbReference>
<comment type="caution">
    <text evidence="10">The sequence shown here is derived from an EMBL/GenBank/DDBJ whole genome shotgun (WGS) entry which is preliminary data.</text>
</comment>
<dbReference type="PANTHER" id="PTHR48012">
    <property type="entry name" value="STERILE20-LIKE KINASE, ISOFORM B-RELATED"/>
    <property type="match status" value="1"/>
</dbReference>
<evidence type="ECO:0000256" key="5">
    <source>
        <dbReference type="ARBA" id="ARBA00022777"/>
    </source>
</evidence>
<keyword evidence="5" id="KW-0418">Kinase</keyword>
<dbReference type="InterPro" id="IPR011009">
    <property type="entry name" value="Kinase-like_dom_sf"/>
</dbReference>
<dbReference type="Gene3D" id="1.10.510.10">
    <property type="entry name" value="Transferase(Phosphotransferase) domain 1"/>
    <property type="match status" value="1"/>
</dbReference>
<dbReference type="GO" id="GO:0005737">
    <property type="term" value="C:cytoplasm"/>
    <property type="evidence" value="ECO:0007669"/>
    <property type="project" value="TreeGrafter"/>
</dbReference>
<keyword evidence="11" id="KW-1185">Reference proteome</keyword>
<sequence length="66" mass="7482">VKLADFGISGQLSRTLQKEHFVRKPYWMSPELIKQSGYNHAADIWSLEITAIKPAKGEPHTQSFTP</sequence>
<evidence type="ECO:0000256" key="7">
    <source>
        <dbReference type="ARBA" id="ARBA00047899"/>
    </source>
</evidence>
<evidence type="ECO:0000256" key="3">
    <source>
        <dbReference type="ARBA" id="ARBA00022679"/>
    </source>
</evidence>
<reference evidence="10" key="1">
    <citation type="journal article" date="2020" name="Nat. Commun.">
        <title>Large-scale genome sequencing of mycorrhizal fungi provides insights into the early evolution of symbiotic traits.</title>
        <authorList>
            <person name="Miyauchi S."/>
            <person name="Kiss E."/>
            <person name="Kuo A."/>
            <person name="Drula E."/>
            <person name="Kohler A."/>
            <person name="Sanchez-Garcia M."/>
            <person name="Morin E."/>
            <person name="Andreopoulos B."/>
            <person name="Barry K.W."/>
            <person name="Bonito G."/>
            <person name="Buee M."/>
            <person name="Carver A."/>
            <person name="Chen C."/>
            <person name="Cichocki N."/>
            <person name="Clum A."/>
            <person name="Culley D."/>
            <person name="Crous P.W."/>
            <person name="Fauchery L."/>
            <person name="Girlanda M."/>
            <person name="Hayes R.D."/>
            <person name="Keri Z."/>
            <person name="LaButti K."/>
            <person name="Lipzen A."/>
            <person name="Lombard V."/>
            <person name="Magnuson J."/>
            <person name="Maillard F."/>
            <person name="Murat C."/>
            <person name="Nolan M."/>
            <person name="Ohm R.A."/>
            <person name="Pangilinan J."/>
            <person name="Pereira M.F."/>
            <person name="Perotto S."/>
            <person name="Peter M."/>
            <person name="Pfister S."/>
            <person name="Riley R."/>
            <person name="Sitrit Y."/>
            <person name="Stielow J.B."/>
            <person name="Szollosi G."/>
            <person name="Zifcakova L."/>
            <person name="Stursova M."/>
            <person name="Spatafora J.W."/>
            <person name="Tedersoo L."/>
            <person name="Vaario L.M."/>
            <person name="Yamada A."/>
            <person name="Yan M."/>
            <person name="Wang P."/>
            <person name="Xu J."/>
            <person name="Bruns T."/>
            <person name="Baldrian P."/>
            <person name="Vilgalys R."/>
            <person name="Dunand C."/>
            <person name="Henrissat B."/>
            <person name="Grigoriev I.V."/>
            <person name="Hibbett D."/>
            <person name="Nagy L.G."/>
            <person name="Martin F.M."/>
        </authorList>
    </citation>
    <scope>NUCLEOTIDE SEQUENCE</scope>
    <source>
        <strain evidence="10">UP504</strain>
    </source>
</reference>
<dbReference type="Pfam" id="PF00069">
    <property type="entry name" value="Pkinase"/>
    <property type="match status" value="1"/>
</dbReference>
<dbReference type="Proteomes" id="UP000886523">
    <property type="component" value="Unassembled WGS sequence"/>
</dbReference>
<dbReference type="InterPro" id="IPR000719">
    <property type="entry name" value="Prot_kinase_dom"/>
</dbReference>
<name>A0A9P6AGQ1_9AGAM</name>
<accession>A0A9P6AGQ1</accession>
<dbReference type="OrthoDB" id="248923at2759"/>
<dbReference type="SUPFAM" id="SSF56112">
    <property type="entry name" value="Protein kinase-like (PK-like)"/>
    <property type="match status" value="1"/>
</dbReference>
<dbReference type="AlphaFoldDB" id="A0A9P6AGQ1"/>
<comment type="catalytic activity">
    <reaction evidence="8">
        <text>L-seryl-[protein] + ATP = O-phospho-L-seryl-[protein] + ADP + H(+)</text>
        <dbReference type="Rhea" id="RHEA:17989"/>
        <dbReference type="Rhea" id="RHEA-COMP:9863"/>
        <dbReference type="Rhea" id="RHEA-COMP:11604"/>
        <dbReference type="ChEBI" id="CHEBI:15378"/>
        <dbReference type="ChEBI" id="CHEBI:29999"/>
        <dbReference type="ChEBI" id="CHEBI:30616"/>
        <dbReference type="ChEBI" id="CHEBI:83421"/>
        <dbReference type="ChEBI" id="CHEBI:456216"/>
        <dbReference type="EC" id="2.7.11.1"/>
    </reaction>
</comment>
<evidence type="ECO:0000256" key="6">
    <source>
        <dbReference type="ARBA" id="ARBA00022840"/>
    </source>
</evidence>
<keyword evidence="4" id="KW-0547">Nucleotide-binding</keyword>
<evidence type="ECO:0000313" key="11">
    <source>
        <dbReference type="Proteomes" id="UP000886523"/>
    </source>
</evidence>
<evidence type="ECO:0000259" key="9">
    <source>
        <dbReference type="PROSITE" id="PS50011"/>
    </source>
</evidence>
<protein>
    <recommendedName>
        <fullName evidence="9">Protein kinase domain-containing protein</fullName>
    </recommendedName>
</protein>
<dbReference type="InterPro" id="IPR050629">
    <property type="entry name" value="STE20/SPS1-PAK"/>
</dbReference>
<gene>
    <name evidence="10" type="ORF">BS47DRAFT_1306474</name>
</gene>